<name>A0A4Y2BDZ8_ARAVE</name>
<comment type="caution">
    <text evidence="1">The sequence shown here is derived from an EMBL/GenBank/DDBJ whole genome shotgun (WGS) entry which is preliminary data.</text>
</comment>
<sequence>MPISTCILEDETINCCRAFERGYSSMSSIVGKNFEDFKFVRKNRVSSLQGLTSKVKIGNEDIPMNSETLFRRIALLKKLDTELYNYFSYELASCPLSLFNECGMRKSSKSDFNDLFTPNNRQNQLSRCTLRH</sequence>
<accession>A0A4Y2BDZ8</accession>
<organism evidence="1 2">
    <name type="scientific">Araneus ventricosus</name>
    <name type="common">Orbweaver spider</name>
    <name type="synonym">Epeira ventricosa</name>
    <dbReference type="NCBI Taxonomy" id="182803"/>
    <lineage>
        <taxon>Eukaryota</taxon>
        <taxon>Metazoa</taxon>
        <taxon>Ecdysozoa</taxon>
        <taxon>Arthropoda</taxon>
        <taxon>Chelicerata</taxon>
        <taxon>Arachnida</taxon>
        <taxon>Araneae</taxon>
        <taxon>Araneomorphae</taxon>
        <taxon>Entelegynae</taxon>
        <taxon>Araneoidea</taxon>
        <taxon>Araneidae</taxon>
        <taxon>Araneus</taxon>
    </lineage>
</organism>
<proteinExistence type="predicted"/>
<keyword evidence="2" id="KW-1185">Reference proteome</keyword>
<dbReference type="Proteomes" id="UP000499080">
    <property type="component" value="Unassembled WGS sequence"/>
</dbReference>
<gene>
    <name evidence="1" type="ORF">AVEN_178865_1</name>
</gene>
<dbReference type="OrthoDB" id="6753017at2759"/>
<dbReference type="AlphaFoldDB" id="A0A4Y2BDZ8"/>
<dbReference type="EMBL" id="BGPR01000071">
    <property type="protein sequence ID" value="GBL90440.1"/>
    <property type="molecule type" value="Genomic_DNA"/>
</dbReference>
<evidence type="ECO:0000313" key="1">
    <source>
        <dbReference type="EMBL" id="GBL90440.1"/>
    </source>
</evidence>
<reference evidence="1 2" key="1">
    <citation type="journal article" date="2019" name="Sci. Rep.">
        <title>Orb-weaving spider Araneus ventricosus genome elucidates the spidroin gene catalogue.</title>
        <authorList>
            <person name="Kono N."/>
            <person name="Nakamura H."/>
            <person name="Ohtoshi R."/>
            <person name="Moran D.A.P."/>
            <person name="Shinohara A."/>
            <person name="Yoshida Y."/>
            <person name="Fujiwara M."/>
            <person name="Mori M."/>
            <person name="Tomita M."/>
            <person name="Arakawa K."/>
        </authorList>
    </citation>
    <scope>NUCLEOTIDE SEQUENCE [LARGE SCALE GENOMIC DNA]</scope>
</reference>
<protein>
    <submittedName>
        <fullName evidence="1">Uncharacterized protein</fullName>
    </submittedName>
</protein>
<evidence type="ECO:0000313" key="2">
    <source>
        <dbReference type="Proteomes" id="UP000499080"/>
    </source>
</evidence>